<feature type="transmembrane region" description="Helical" evidence="3">
    <location>
        <begin position="12"/>
        <end position="33"/>
    </location>
</feature>
<dbReference type="NCBIfam" id="TIGR02532">
    <property type="entry name" value="IV_pilin_GFxxxE"/>
    <property type="match status" value="1"/>
</dbReference>
<protein>
    <submittedName>
        <fullName evidence="4">Competence protein ComGD</fullName>
    </submittedName>
</protein>
<evidence type="ECO:0000256" key="1">
    <source>
        <dbReference type="ARBA" id="ARBA00004241"/>
    </source>
</evidence>
<dbReference type="STRING" id="237682.SAMN05421676_10698"/>
<dbReference type="PIRSF" id="PIRSF021292">
    <property type="entry name" value="Competence_ComGD"/>
    <property type="match status" value="1"/>
</dbReference>
<gene>
    <name evidence="4" type="ORF">SAMN05421676_10698</name>
</gene>
<dbReference type="Proteomes" id="UP000199095">
    <property type="component" value="Unassembled WGS sequence"/>
</dbReference>
<accession>A0A1I0FWQ3</accession>
<dbReference type="AlphaFoldDB" id="A0A1I0FWQ3"/>
<dbReference type="OrthoDB" id="1653576at2"/>
<evidence type="ECO:0000256" key="2">
    <source>
        <dbReference type="ARBA" id="ARBA00023287"/>
    </source>
</evidence>
<organism evidence="4 5">
    <name type="scientific">Salinibacillus kushneri</name>
    <dbReference type="NCBI Taxonomy" id="237682"/>
    <lineage>
        <taxon>Bacteria</taxon>
        <taxon>Bacillati</taxon>
        <taxon>Bacillota</taxon>
        <taxon>Bacilli</taxon>
        <taxon>Bacillales</taxon>
        <taxon>Bacillaceae</taxon>
        <taxon>Salinibacillus</taxon>
    </lineage>
</organism>
<dbReference type="InterPro" id="IPR012902">
    <property type="entry name" value="N_methyl_site"/>
</dbReference>
<keyword evidence="2" id="KW-0178">Competence</keyword>
<dbReference type="NCBIfam" id="NF040982">
    <property type="entry name" value="ComGD"/>
    <property type="match status" value="1"/>
</dbReference>
<keyword evidence="5" id="KW-1185">Reference proteome</keyword>
<evidence type="ECO:0000313" key="5">
    <source>
        <dbReference type="Proteomes" id="UP000199095"/>
    </source>
</evidence>
<evidence type="ECO:0000313" key="4">
    <source>
        <dbReference type="EMBL" id="SET62112.1"/>
    </source>
</evidence>
<comment type="subcellular location">
    <subcellularLocation>
        <location evidence="1">Cell surface</location>
    </subcellularLocation>
</comment>
<name>A0A1I0FWQ3_9BACI</name>
<evidence type="ECO:0000256" key="3">
    <source>
        <dbReference type="SAM" id="Phobius"/>
    </source>
</evidence>
<keyword evidence="3" id="KW-0812">Transmembrane</keyword>
<dbReference type="InterPro" id="IPR045584">
    <property type="entry name" value="Pilin-like"/>
</dbReference>
<keyword evidence="3" id="KW-1133">Transmembrane helix</keyword>
<dbReference type="PROSITE" id="PS00409">
    <property type="entry name" value="PROKAR_NTER_METHYL"/>
    <property type="match status" value="1"/>
</dbReference>
<dbReference type="GO" id="GO:0030420">
    <property type="term" value="P:establishment of competence for transformation"/>
    <property type="evidence" value="ECO:0007669"/>
    <property type="project" value="UniProtKB-KW"/>
</dbReference>
<reference evidence="5" key="1">
    <citation type="submission" date="2016-10" db="EMBL/GenBank/DDBJ databases">
        <authorList>
            <person name="Varghese N."/>
            <person name="Submissions S."/>
        </authorList>
    </citation>
    <scope>NUCLEOTIDE SEQUENCE [LARGE SCALE GENOMIC DNA]</scope>
    <source>
        <strain evidence="5">CGMCC 1.3566</strain>
    </source>
</reference>
<dbReference type="RefSeq" id="WP_093134996.1">
    <property type="nucleotide sequence ID" value="NZ_FOHJ01000006.1"/>
</dbReference>
<dbReference type="SUPFAM" id="SSF54523">
    <property type="entry name" value="Pili subunits"/>
    <property type="match status" value="1"/>
</dbReference>
<dbReference type="EMBL" id="FOHJ01000006">
    <property type="protein sequence ID" value="SET62112.1"/>
    <property type="molecule type" value="Genomic_DNA"/>
</dbReference>
<dbReference type="GO" id="GO:0009986">
    <property type="term" value="C:cell surface"/>
    <property type="evidence" value="ECO:0007669"/>
    <property type="project" value="UniProtKB-SubCell"/>
</dbReference>
<keyword evidence="3" id="KW-0472">Membrane</keyword>
<dbReference type="Pfam" id="PF07963">
    <property type="entry name" value="N_methyl"/>
    <property type="match status" value="1"/>
</dbReference>
<dbReference type="InterPro" id="IPR016785">
    <property type="entry name" value="ComGD"/>
</dbReference>
<sequence length="150" mass="17575">MKGSKQKKAGFTLIEMLIVLTIFMFLLLITAPLNSTIKNDLETQQFFSLFEQDILWMQNQSITNNEIYRLRFMPESHTYEIRQKGVGNLKIKREYSSFIDIELGTFQLPFSFYHSGTPNQPGSFYVHTQNETYVITFPFGKGRFYVTKQS</sequence>
<proteinExistence type="predicted"/>